<organism evidence="4 5">
    <name type="scientific">Pseudotabrizicola sediminis</name>
    <dbReference type="NCBI Taxonomy" id="2486418"/>
    <lineage>
        <taxon>Bacteria</taxon>
        <taxon>Pseudomonadati</taxon>
        <taxon>Pseudomonadota</taxon>
        <taxon>Alphaproteobacteria</taxon>
        <taxon>Rhodobacterales</taxon>
        <taxon>Paracoccaceae</taxon>
        <taxon>Pseudotabrizicola</taxon>
    </lineage>
</organism>
<dbReference type="Pfam" id="PF03968">
    <property type="entry name" value="LptD_N"/>
    <property type="match status" value="1"/>
</dbReference>
<evidence type="ECO:0000313" key="4">
    <source>
        <dbReference type="EMBL" id="TGD43178.1"/>
    </source>
</evidence>
<accession>A0ABY2KKW4</accession>
<reference evidence="4 5" key="1">
    <citation type="submission" date="2018-11" db="EMBL/GenBank/DDBJ databases">
        <title>Tabrizicola sp. isolated from sediment of alpine lake.</title>
        <authorList>
            <person name="Liu Z."/>
        </authorList>
    </citation>
    <scope>NUCLEOTIDE SEQUENCE [LARGE SCALE GENOMIC DNA]</scope>
    <source>
        <strain evidence="4 5">DRYC-M-16</strain>
    </source>
</reference>
<dbReference type="InterPro" id="IPR052037">
    <property type="entry name" value="LPS_export_LptA"/>
</dbReference>
<dbReference type="InterPro" id="IPR005653">
    <property type="entry name" value="OstA-like_N"/>
</dbReference>
<dbReference type="EMBL" id="RPEM01000006">
    <property type="protein sequence ID" value="TGD43178.1"/>
    <property type="molecule type" value="Genomic_DNA"/>
</dbReference>
<proteinExistence type="predicted"/>
<protein>
    <submittedName>
        <fullName evidence="4">Lipopolysaccharide transport periplasmic protein LptA</fullName>
    </submittedName>
</protein>
<dbReference type="RefSeq" id="WP_135430943.1">
    <property type="nucleotide sequence ID" value="NZ_RPEM01000006.1"/>
</dbReference>
<dbReference type="PANTHER" id="PTHR36504">
    <property type="entry name" value="LIPOPOLYSACCHARIDE EXPORT SYSTEM PROTEIN LPTA"/>
    <property type="match status" value="1"/>
</dbReference>
<feature type="signal peptide" evidence="2">
    <location>
        <begin position="1"/>
        <end position="20"/>
    </location>
</feature>
<feature type="domain" description="Organic solvent tolerance-like N-terminal" evidence="3">
    <location>
        <begin position="39"/>
        <end position="144"/>
    </location>
</feature>
<sequence length="162" mass="16453">MIHFLRALGLLAILSGPATAQQADIRFGGLQQDTTLPVEVTSDSLSVDQASGAAVFTGNVTAKQGEMRLTAGTIRVEYAEGNQGIDKLIASDGVTLVSPTDAAEATEAVYTIASGNVVMTGNVLLTQGGAAISGERLTVNLTDGTGTMTGQVRTIFTPGGAP</sequence>
<comment type="caution">
    <text evidence="4">The sequence shown here is derived from an EMBL/GenBank/DDBJ whole genome shotgun (WGS) entry which is preliminary data.</text>
</comment>
<feature type="chain" id="PRO_5046799690" evidence="2">
    <location>
        <begin position="21"/>
        <end position="162"/>
    </location>
</feature>
<evidence type="ECO:0000259" key="3">
    <source>
        <dbReference type="Pfam" id="PF03968"/>
    </source>
</evidence>
<gene>
    <name evidence="4" type="ORF">EEB11_10140</name>
</gene>
<evidence type="ECO:0000256" key="2">
    <source>
        <dbReference type="SAM" id="SignalP"/>
    </source>
</evidence>
<keyword evidence="1 2" id="KW-0732">Signal</keyword>
<dbReference type="PANTHER" id="PTHR36504:SF1">
    <property type="entry name" value="LIPOPOLYSACCHARIDE EXPORT SYSTEM PROTEIN LPTA"/>
    <property type="match status" value="1"/>
</dbReference>
<keyword evidence="5" id="KW-1185">Reference proteome</keyword>
<dbReference type="Gene3D" id="2.60.450.10">
    <property type="entry name" value="Lipopolysaccharide (LPS) transport protein A like domain"/>
    <property type="match status" value="1"/>
</dbReference>
<evidence type="ECO:0000256" key="1">
    <source>
        <dbReference type="ARBA" id="ARBA00022729"/>
    </source>
</evidence>
<name>A0ABY2KKW4_9RHOB</name>
<evidence type="ECO:0000313" key="5">
    <source>
        <dbReference type="Proteomes" id="UP000297741"/>
    </source>
</evidence>
<dbReference type="Proteomes" id="UP000297741">
    <property type="component" value="Unassembled WGS sequence"/>
</dbReference>